<name>A0A0F9R8S4_9ZZZZ</name>
<organism evidence="1">
    <name type="scientific">marine sediment metagenome</name>
    <dbReference type="NCBI Taxonomy" id="412755"/>
    <lineage>
        <taxon>unclassified sequences</taxon>
        <taxon>metagenomes</taxon>
        <taxon>ecological metagenomes</taxon>
    </lineage>
</organism>
<dbReference type="AlphaFoldDB" id="A0A0F9R8S4"/>
<evidence type="ECO:0000313" key="1">
    <source>
        <dbReference type="EMBL" id="KKN13808.1"/>
    </source>
</evidence>
<accession>A0A0F9R8S4</accession>
<protein>
    <submittedName>
        <fullName evidence="1">Uncharacterized protein</fullName>
    </submittedName>
</protein>
<gene>
    <name evidence="1" type="ORF">LCGC14_1002560</name>
</gene>
<dbReference type="EMBL" id="LAZR01003882">
    <property type="protein sequence ID" value="KKN13808.1"/>
    <property type="molecule type" value="Genomic_DNA"/>
</dbReference>
<proteinExistence type="predicted"/>
<comment type="caution">
    <text evidence="1">The sequence shown here is derived from an EMBL/GenBank/DDBJ whole genome shotgun (WGS) entry which is preliminary data.</text>
</comment>
<sequence>MGWWKIKDETGHIDWEHKSKTHPNVVNAIPGDDDKEVSYLGDEVADIFDETLGKMDKVYKKNWGRCMKKEELVALLNFCSADRR</sequence>
<reference evidence="1" key="1">
    <citation type="journal article" date="2015" name="Nature">
        <title>Complex archaea that bridge the gap between prokaryotes and eukaryotes.</title>
        <authorList>
            <person name="Spang A."/>
            <person name="Saw J.H."/>
            <person name="Jorgensen S.L."/>
            <person name="Zaremba-Niedzwiedzka K."/>
            <person name="Martijn J."/>
            <person name="Lind A.E."/>
            <person name="van Eijk R."/>
            <person name="Schleper C."/>
            <person name="Guy L."/>
            <person name="Ettema T.J."/>
        </authorList>
    </citation>
    <scope>NUCLEOTIDE SEQUENCE</scope>
</reference>